<keyword evidence="2" id="KW-1185">Reference proteome</keyword>
<name>D7DPK4_METV0</name>
<dbReference type="RefSeq" id="WP_013147564.1">
    <property type="nucleotide sequence ID" value="NC_014207.1"/>
</dbReference>
<proteinExistence type="predicted"/>
<dbReference type="AlphaFoldDB" id="D7DPK4"/>
<dbReference type="KEGG" id="meh:M301_0864"/>
<sequence length="66" mass="7253">MNIIRMMTKGAASIADSYVNPIAYDRSYSNGFRKDNIKLRGDVVAVGNDMRKALAYGESHATKNGK</sequence>
<dbReference type="HOGENOM" id="CLU_2826261_0_0_4"/>
<accession>D7DPK4</accession>
<reference evidence="1 2" key="2">
    <citation type="journal article" date="2011" name="J. Bacteriol.">
        <title>Genomes of three methylotrophs from a single niche uncover genetic and metabolic divergence of Methylophilaceae.</title>
        <authorList>
            <person name="Lapidus A."/>
            <person name="Clum A."/>
            <person name="Labutti K."/>
            <person name="Kaluzhnaya M.G."/>
            <person name="Lim S."/>
            <person name="Beck D.A."/>
            <person name="Glavina Del Rio T."/>
            <person name="Nolan M."/>
            <person name="Mavromatis K."/>
            <person name="Huntemann M."/>
            <person name="Lucas S."/>
            <person name="Lidstrom M.E."/>
            <person name="Ivanova N."/>
            <person name="Chistoserdova L."/>
        </authorList>
    </citation>
    <scope>NUCLEOTIDE SEQUENCE [LARGE SCALE GENOMIC DNA]</scope>
    <source>
        <strain evidence="1 2">301</strain>
    </source>
</reference>
<protein>
    <submittedName>
        <fullName evidence="1">Uncharacterized protein</fullName>
    </submittedName>
</protein>
<organism evidence="1 2">
    <name type="scientific">Methylotenera versatilis (strain 301)</name>
    <dbReference type="NCBI Taxonomy" id="666681"/>
    <lineage>
        <taxon>Bacteria</taxon>
        <taxon>Pseudomonadati</taxon>
        <taxon>Pseudomonadota</taxon>
        <taxon>Betaproteobacteria</taxon>
        <taxon>Nitrosomonadales</taxon>
        <taxon>Methylophilaceae</taxon>
        <taxon>Methylotenera</taxon>
    </lineage>
</organism>
<evidence type="ECO:0000313" key="2">
    <source>
        <dbReference type="Proteomes" id="UP000000383"/>
    </source>
</evidence>
<evidence type="ECO:0000313" key="1">
    <source>
        <dbReference type="EMBL" id="ADI29248.1"/>
    </source>
</evidence>
<gene>
    <name evidence="1" type="ordered locus">M301_0864</name>
</gene>
<reference evidence="2" key="1">
    <citation type="submission" date="2010-05" db="EMBL/GenBank/DDBJ databases">
        <title>Complete sequence of Methylotenera sp. 301.</title>
        <authorList>
            <person name="Lucas S."/>
            <person name="Copeland A."/>
            <person name="Lapidus A."/>
            <person name="Cheng J.-F."/>
            <person name="Bruce D."/>
            <person name="Goodwin L."/>
            <person name="Pitluck S."/>
            <person name="Clum A."/>
            <person name="Land M."/>
            <person name="Hauser L."/>
            <person name="Kyrpides N."/>
            <person name="Ivanova N."/>
            <person name="Chistoservova L."/>
            <person name="Kalyuzhnaya M."/>
            <person name="Woyke T."/>
        </authorList>
    </citation>
    <scope>NUCLEOTIDE SEQUENCE [LARGE SCALE GENOMIC DNA]</scope>
    <source>
        <strain evidence="2">301</strain>
    </source>
</reference>
<dbReference type="EMBL" id="CP002056">
    <property type="protein sequence ID" value="ADI29248.1"/>
    <property type="molecule type" value="Genomic_DNA"/>
</dbReference>
<dbReference type="Proteomes" id="UP000000383">
    <property type="component" value="Chromosome"/>
</dbReference>